<accession>A0A9D1F3P6</accession>
<dbReference type="PANTHER" id="PTHR48111">
    <property type="entry name" value="REGULATOR OF RPOS"/>
    <property type="match status" value="1"/>
</dbReference>
<evidence type="ECO:0000256" key="2">
    <source>
        <dbReference type="ARBA" id="ARBA00022553"/>
    </source>
</evidence>
<dbReference type="AlphaFoldDB" id="A0A9D1F3P6"/>
<evidence type="ECO:0000256" key="5">
    <source>
        <dbReference type="ARBA" id="ARBA00023125"/>
    </source>
</evidence>
<keyword evidence="6" id="KW-0804">Transcription</keyword>
<dbReference type="GO" id="GO:0006355">
    <property type="term" value="P:regulation of DNA-templated transcription"/>
    <property type="evidence" value="ECO:0007669"/>
    <property type="project" value="InterPro"/>
</dbReference>
<organism evidence="10 11">
    <name type="scientific">Candidatus Scybalocola faecigallinarum</name>
    <dbReference type="NCBI Taxonomy" id="2840941"/>
    <lineage>
        <taxon>Bacteria</taxon>
        <taxon>Bacillati</taxon>
        <taxon>Bacillota</taxon>
        <taxon>Clostridia</taxon>
        <taxon>Lachnospirales</taxon>
        <taxon>Lachnospiraceae</taxon>
        <taxon>Lachnospiraceae incertae sedis</taxon>
        <taxon>Candidatus Scybalocola (ex Gilroy et al. 2021)</taxon>
    </lineage>
</organism>
<comment type="function">
    <text evidence="7">May play the central regulatory role in sporulation. It may be an element of the effector pathway responsible for the activation of sporulation genes in response to nutritional stress. Spo0A may act in concert with spo0H (a sigma factor) to control the expression of some genes that are critical to the sporulation process.</text>
</comment>
<dbReference type="SMART" id="SM00448">
    <property type="entry name" value="REC"/>
    <property type="match status" value="1"/>
</dbReference>
<dbReference type="InterPro" id="IPR058245">
    <property type="entry name" value="NreC/VraR/RcsB-like_REC"/>
</dbReference>
<evidence type="ECO:0000259" key="9">
    <source>
        <dbReference type="PROSITE" id="PS50110"/>
    </source>
</evidence>
<evidence type="ECO:0000256" key="1">
    <source>
        <dbReference type="ARBA" id="ARBA00018672"/>
    </source>
</evidence>
<dbReference type="InterPro" id="IPR001789">
    <property type="entry name" value="Sig_transdc_resp-reg_receiver"/>
</dbReference>
<evidence type="ECO:0000313" key="11">
    <source>
        <dbReference type="Proteomes" id="UP000823927"/>
    </source>
</evidence>
<keyword evidence="5" id="KW-0238">DNA-binding</keyword>
<dbReference type="GO" id="GO:0000976">
    <property type="term" value="F:transcription cis-regulatory region binding"/>
    <property type="evidence" value="ECO:0007669"/>
    <property type="project" value="TreeGrafter"/>
</dbReference>
<proteinExistence type="predicted"/>
<feature type="modified residue" description="4-aspartylphosphate" evidence="8">
    <location>
        <position position="54"/>
    </location>
</feature>
<dbReference type="PROSITE" id="PS50110">
    <property type="entry name" value="RESPONSE_REGULATORY"/>
    <property type="match status" value="1"/>
</dbReference>
<dbReference type="GO" id="GO:0005829">
    <property type="term" value="C:cytosol"/>
    <property type="evidence" value="ECO:0007669"/>
    <property type="project" value="TreeGrafter"/>
</dbReference>
<name>A0A9D1F3P6_9FIRM</name>
<feature type="domain" description="Response regulatory" evidence="9">
    <location>
        <begin position="3"/>
        <end position="121"/>
    </location>
</feature>
<reference evidence="10" key="1">
    <citation type="submission" date="2020-10" db="EMBL/GenBank/DDBJ databases">
        <authorList>
            <person name="Gilroy R."/>
        </authorList>
    </citation>
    <scope>NUCLEOTIDE SEQUENCE</scope>
    <source>
        <strain evidence="10">CHK178-757</strain>
    </source>
</reference>
<dbReference type="Proteomes" id="UP000823927">
    <property type="component" value="Unassembled WGS sequence"/>
</dbReference>
<dbReference type="Pfam" id="PF00072">
    <property type="entry name" value="Response_reg"/>
    <property type="match status" value="1"/>
</dbReference>
<dbReference type="InterPro" id="IPR016032">
    <property type="entry name" value="Sig_transdc_resp-reg_C-effctor"/>
</dbReference>
<dbReference type="PANTHER" id="PTHR48111:SF1">
    <property type="entry name" value="TWO-COMPONENT RESPONSE REGULATOR ORR33"/>
    <property type="match status" value="1"/>
</dbReference>
<dbReference type="GO" id="GO:0032993">
    <property type="term" value="C:protein-DNA complex"/>
    <property type="evidence" value="ECO:0007669"/>
    <property type="project" value="TreeGrafter"/>
</dbReference>
<evidence type="ECO:0000256" key="4">
    <source>
        <dbReference type="ARBA" id="ARBA00023015"/>
    </source>
</evidence>
<protein>
    <recommendedName>
        <fullName evidence="1">Stage 0 sporulation protein A homolog</fullName>
    </recommendedName>
</protein>
<reference evidence="10" key="2">
    <citation type="journal article" date="2021" name="PeerJ">
        <title>Extensive microbial diversity within the chicken gut microbiome revealed by metagenomics and culture.</title>
        <authorList>
            <person name="Gilroy R."/>
            <person name="Ravi A."/>
            <person name="Getino M."/>
            <person name="Pursley I."/>
            <person name="Horton D.L."/>
            <person name="Alikhan N.F."/>
            <person name="Baker D."/>
            <person name="Gharbi K."/>
            <person name="Hall N."/>
            <person name="Watson M."/>
            <person name="Adriaenssens E.M."/>
            <person name="Foster-Nyarko E."/>
            <person name="Jarju S."/>
            <person name="Secka A."/>
            <person name="Antonio M."/>
            <person name="Oren A."/>
            <person name="Chaudhuri R.R."/>
            <person name="La Ragione R."/>
            <person name="Hildebrand F."/>
            <person name="Pallen M.J."/>
        </authorList>
    </citation>
    <scope>NUCLEOTIDE SEQUENCE</scope>
    <source>
        <strain evidence="10">CHK178-757</strain>
    </source>
</reference>
<evidence type="ECO:0000256" key="8">
    <source>
        <dbReference type="PROSITE-ProRule" id="PRU00169"/>
    </source>
</evidence>
<evidence type="ECO:0000313" key="10">
    <source>
        <dbReference type="EMBL" id="HIS46924.1"/>
    </source>
</evidence>
<comment type="caution">
    <text evidence="10">The sequence shown here is derived from an EMBL/GenBank/DDBJ whole genome shotgun (WGS) entry which is preliminary data.</text>
</comment>
<keyword evidence="4" id="KW-0805">Transcription regulation</keyword>
<dbReference type="SUPFAM" id="SSF46894">
    <property type="entry name" value="C-terminal effector domain of the bipartite response regulators"/>
    <property type="match status" value="1"/>
</dbReference>
<dbReference type="Gene3D" id="3.40.50.2300">
    <property type="match status" value="1"/>
</dbReference>
<dbReference type="SUPFAM" id="SSF52172">
    <property type="entry name" value="CheY-like"/>
    <property type="match status" value="1"/>
</dbReference>
<sequence length="196" mass="22142">MIKVLLVEDDEDFAFLMKKLLSRQPDIQIVGYCGDEDTVMEMVRREIPDVVLMDLNLGNSSADGIRLSRQIRIETDAKVLILTALNTPDIIMRAAREAFASGYIFKNQLSFLVENIRAISKEYTAQEYLIASSALSILSDAEMAVFQIMMGKENDFHSSAKTLSNQKGRIIKKLGLKNQKELVHVFKMFFIGDQKG</sequence>
<dbReference type="CDD" id="cd17535">
    <property type="entry name" value="REC_NarL-like"/>
    <property type="match status" value="1"/>
</dbReference>
<dbReference type="GO" id="GO:0000156">
    <property type="term" value="F:phosphorelay response regulator activity"/>
    <property type="evidence" value="ECO:0007669"/>
    <property type="project" value="TreeGrafter"/>
</dbReference>
<evidence type="ECO:0000256" key="3">
    <source>
        <dbReference type="ARBA" id="ARBA00023012"/>
    </source>
</evidence>
<evidence type="ECO:0000256" key="7">
    <source>
        <dbReference type="ARBA" id="ARBA00024867"/>
    </source>
</evidence>
<evidence type="ECO:0000256" key="6">
    <source>
        <dbReference type="ARBA" id="ARBA00023163"/>
    </source>
</evidence>
<dbReference type="InterPro" id="IPR039420">
    <property type="entry name" value="WalR-like"/>
</dbReference>
<gene>
    <name evidence="10" type="ORF">IAB46_05035</name>
</gene>
<keyword evidence="2 8" id="KW-0597">Phosphoprotein</keyword>
<keyword evidence="3" id="KW-0902">Two-component regulatory system</keyword>
<dbReference type="InterPro" id="IPR011006">
    <property type="entry name" value="CheY-like_superfamily"/>
</dbReference>
<dbReference type="EMBL" id="DVIT01000019">
    <property type="protein sequence ID" value="HIS46924.1"/>
    <property type="molecule type" value="Genomic_DNA"/>
</dbReference>